<dbReference type="PANTHER" id="PTHR31630">
    <property type="entry name" value="PHYTANOYL-COA DIOXYGENASE-RELATED-RELATED"/>
    <property type="match status" value="1"/>
</dbReference>
<dbReference type="EMBL" id="MN739564">
    <property type="protein sequence ID" value="QHT13199.1"/>
    <property type="molecule type" value="Genomic_DNA"/>
</dbReference>
<dbReference type="AlphaFoldDB" id="A0A6C0DB78"/>
<sequence length="319" mass="37332">MDEKYICTKDTVNETIGKYGVAIIPNILNDAECDNMIKEMWNYLEHISEDFLIPINRHDMNSWESIYNLNGGSLLFEFWNIGHSQMLWDQRQNPKIVEVFAKIWNVKPEELLASFDGASIEIPPEITNYGWYEDNIPFYHTDQSYATPEFKYVQSWVTANDVNPGDATLAFFESSNKYHSEFSELFNVKDPKDWYLLSKKELEFYSSRCIEKKISCPRGSLVLWDGRTIHCGIQSSINRWKPNIRCINYLCYLPRSQSNEENILLKQQALLDLQTTTHNPCIIRFKSRTPYLEIQDESQFIKKINPPYLTDLGKKLAGF</sequence>
<reference evidence="1" key="1">
    <citation type="journal article" date="2020" name="Nature">
        <title>Giant virus diversity and host interactions through global metagenomics.</title>
        <authorList>
            <person name="Schulz F."/>
            <person name="Roux S."/>
            <person name="Paez-Espino D."/>
            <person name="Jungbluth S."/>
            <person name="Walsh D.A."/>
            <person name="Denef V.J."/>
            <person name="McMahon K.D."/>
            <person name="Konstantinidis K.T."/>
            <person name="Eloe-Fadrosh E.A."/>
            <person name="Kyrpides N.C."/>
            <person name="Woyke T."/>
        </authorList>
    </citation>
    <scope>NUCLEOTIDE SEQUENCE</scope>
    <source>
        <strain evidence="1">GVMAG-M-3300023174-131</strain>
    </source>
</reference>
<name>A0A6C0DB78_9ZZZZ</name>
<dbReference type="Gene3D" id="2.60.120.620">
    <property type="entry name" value="q2cbj1_9rhob like domain"/>
    <property type="match status" value="1"/>
</dbReference>
<accession>A0A6C0DB78</accession>
<protein>
    <recommendedName>
        <fullName evidence="2">Phytanoyl-CoA dioxygenase</fullName>
    </recommendedName>
</protein>
<dbReference type="SUPFAM" id="SSF51197">
    <property type="entry name" value="Clavaminate synthase-like"/>
    <property type="match status" value="1"/>
</dbReference>
<organism evidence="1">
    <name type="scientific">viral metagenome</name>
    <dbReference type="NCBI Taxonomy" id="1070528"/>
    <lineage>
        <taxon>unclassified sequences</taxon>
        <taxon>metagenomes</taxon>
        <taxon>organismal metagenomes</taxon>
    </lineage>
</organism>
<dbReference type="PANTHER" id="PTHR31630:SF6">
    <property type="entry name" value="PHYTANOYL-COA DIOXYGENASE-RELATED"/>
    <property type="match status" value="1"/>
</dbReference>
<evidence type="ECO:0000313" key="1">
    <source>
        <dbReference type="EMBL" id="QHT13199.1"/>
    </source>
</evidence>
<proteinExistence type="predicted"/>
<evidence type="ECO:0008006" key="2">
    <source>
        <dbReference type="Google" id="ProtNLM"/>
    </source>
</evidence>